<feature type="transmembrane region" description="Helical" evidence="1">
    <location>
        <begin position="6"/>
        <end position="29"/>
    </location>
</feature>
<proteinExistence type="predicted"/>
<name>A0A212RQZ1_9CHLR</name>
<gene>
    <name evidence="2" type="ORF">SAMN02746019_00018240</name>
</gene>
<keyword evidence="1" id="KW-1133">Transmembrane helix</keyword>
<sequence>MVSLELVYYFAGGALIVGLLFGIVLGFALSGGRGGEPAGALPPPRTETGVAMIREPDGTWRIEVGKQRYRHLREIHDHRAALLVLEAMQALQAMLRESTPTLPAESRVQGPAPAEQLDRILQELLREHPELPYRAVRLETLPDGTLGILIGTQRYQRVEDVPDPELRALLREAIQRWLQGSPRP</sequence>
<protein>
    <submittedName>
        <fullName evidence="2">Uncharacterized protein</fullName>
    </submittedName>
</protein>
<dbReference type="AlphaFoldDB" id="A0A212RQZ1"/>
<reference evidence="3" key="1">
    <citation type="submission" date="2017-06" db="EMBL/GenBank/DDBJ databases">
        <authorList>
            <person name="Varghese N."/>
            <person name="Submissions S."/>
        </authorList>
    </citation>
    <scope>NUCLEOTIDE SEQUENCE [LARGE SCALE GENOMIC DNA]</scope>
    <source>
        <strain evidence="3">JAD2</strain>
    </source>
</reference>
<evidence type="ECO:0000256" key="1">
    <source>
        <dbReference type="SAM" id="Phobius"/>
    </source>
</evidence>
<dbReference type="Proteomes" id="UP000197025">
    <property type="component" value="Unassembled WGS sequence"/>
</dbReference>
<evidence type="ECO:0000313" key="2">
    <source>
        <dbReference type="EMBL" id="SNB74878.1"/>
    </source>
</evidence>
<keyword evidence="1" id="KW-0472">Membrane</keyword>
<dbReference type="EMBL" id="FYEK01000075">
    <property type="protein sequence ID" value="SNB74878.1"/>
    <property type="molecule type" value="Genomic_DNA"/>
</dbReference>
<keyword evidence="1" id="KW-0812">Transmembrane</keyword>
<organism evidence="2 3">
    <name type="scientific">Thermoflexus hugenholtzii JAD2</name>
    <dbReference type="NCBI Taxonomy" id="877466"/>
    <lineage>
        <taxon>Bacteria</taxon>
        <taxon>Bacillati</taxon>
        <taxon>Chloroflexota</taxon>
        <taxon>Thermoflexia</taxon>
        <taxon>Thermoflexales</taxon>
        <taxon>Thermoflexaceae</taxon>
        <taxon>Thermoflexus</taxon>
    </lineage>
</organism>
<keyword evidence="3" id="KW-1185">Reference proteome</keyword>
<dbReference type="RefSeq" id="WP_088572347.1">
    <property type="nucleotide sequence ID" value="NZ_FYEK01000075.1"/>
</dbReference>
<dbReference type="InParanoid" id="A0A212RQZ1"/>
<accession>A0A212RQZ1</accession>
<evidence type="ECO:0000313" key="3">
    <source>
        <dbReference type="Proteomes" id="UP000197025"/>
    </source>
</evidence>